<dbReference type="PANTHER" id="PTHR24121">
    <property type="entry name" value="NO MECHANORECEPTOR POTENTIAL C, ISOFORM D-RELATED"/>
    <property type="match status" value="1"/>
</dbReference>
<gene>
    <name evidence="8" type="ORF">CTEN210_16414</name>
</gene>
<dbReference type="PROSITE" id="PS50089">
    <property type="entry name" value="ZF_RING_2"/>
    <property type="match status" value="1"/>
</dbReference>
<reference evidence="8 9" key="1">
    <citation type="journal article" date="2021" name="Sci. Rep.">
        <title>The genome of the diatom Chaetoceros tenuissimus carries an ancient integrated fragment of an extant virus.</title>
        <authorList>
            <person name="Hongo Y."/>
            <person name="Kimura K."/>
            <person name="Takaki Y."/>
            <person name="Yoshida Y."/>
            <person name="Baba S."/>
            <person name="Kobayashi G."/>
            <person name="Nagasaki K."/>
            <person name="Hano T."/>
            <person name="Tomaru Y."/>
        </authorList>
    </citation>
    <scope>NUCLEOTIDE SEQUENCE [LARGE SCALE GENOMIC DNA]</scope>
    <source>
        <strain evidence="8 9">NIES-3715</strain>
    </source>
</reference>
<dbReference type="AlphaFoldDB" id="A0AAD3D8Z0"/>
<dbReference type="Pfam" id="PF13923">
    <property type="entry name" value="zf-C3HC4_2"/>
    <property type="match status" value="1"/>
</dbReference>
<proteinExistence type="predicted"/>
<dbReference type="EMBL" id="BLLK01000069">
    <property type="protein sequence ID" value="GFH59938.1"/>
    <property type="molecule type" value="Genomic_DNA"/>
</dbReference>
<protein>
    <recommendedName>
        <fullName evidence="7">RING-type domain-containing protein</fullName>
    </recommendedName>
</protein>
<organism evidence="8 9">
    <name type="scientific">Chaetoceros tenuissimus</name>
    <dbReference type="NCBI Taxonomy" id="426638"/>
    <lineage>
        <taxon>Eukaryota</taxon>
        <taxon>Sar</taxon>
        <taxon>Stramenopiles</taxon>
        <taxon>Ochrophyta</taxon>
        <taxon>Bacillariophyta</taxon>
        <taxon>Coscinodiscophyceae</taxon>
        <taxon>Chaetocerotophycidae</taxon>
        <taxon>Chaetocerotales</taxon>
        <taxon>Chaetocerotaceae</taxon>
        <taxon>Chaetoceros</taxon>
    </lineage>
</organism>
<evidence type="ECO:0000256" key="2">
    <source>
        <dbReference type="ARBA" id="ARBA00022771"/>
    </source>
</evidence>
<keyword evidence="9" id="KW-1185">Reference proteome</keyword>
<evidence type="ECO:0000256" key="6">
    <source>
        <dbReference type="SAM" id="Coils"/>
    </source>
</evidence>
<dbReference type="Gene3D" id="1.25.40.20">
    <property type="entry name" value="Ankyrin repeat-containing domain"/>
    <property type="match status" value="4"/>
</dbReference>
<dbReference type="GO" id="GO:0008270">
    <property type="term" value="F:zinc ion binding"/>
    <property type="evidence" value="ECO:0007669"/>
    <property type="project" value="UniProtKB-KW"/>
</dbReference>
<dbReference type="SMART" id="SM00248">
    <property type="entry name" value="ANK"/>
    <property type="match status" value="11"/>
</dbReference>
<dbReference type="Gene3D" id="3.30.40.10">
    <property type="entry name" value="Zinc/RING finger domain, C3HC4 (zinc finger)"/>
    <property type="match status" value="1"/>
</dbReference>
<keyword evidence="6" id="KW-0175">Coiled coil</keyword>
<comment type="caution">
    <text evidence="8">The sequence shown here is derived from an EMBL/GenBank/DDBJ whole genome shotgun (WGS) entry which is preliminary data.</text>
</comment>
<feature type="repeat" description="ANK" evidence="4">
    <location>
        <begin position="515"/>
        <end position="539"/>
    </location>
</feature>
<evidence type="ECO:0000259" key="7">
    <source>
        <dbReference type="PROSITE" id="PS50089"/>
    </source>
</evidence>
<keyword evidence="3" id="KW-0862">Zinc</keyword>
<evidence type="ECO:0000313" key="8">
    <source>
        <dbReference type="EMBL" id="GFH59938.1"/>
    </source>
</evidence>
<keyword evidence="4" id="KW-0040">ANK repeat</keyword>
<keyword evidence="2 5" id="KW-0863">Zinc-finger</keyword>
<dbReference type="PANTHER" id="PTHR24121:SF32">
    <property type="entry name" value="DEATH DOMAIN-CONTAINING PROTEIN"/>
    <property type="match status" value="1"/>
</dbReference>
<feature type="domain" description="RING-type" evidence="7">
    <location>
        <begin position="848"/>
        <end position="888"/>
    </location>
</feature>
<dbReference type="PROSITE" id="PS50297">
    <property type="entry name" value="ANK_REP_REGION"/>
    <property type="match status" value="2"/>
</dbReference>
<evidence type="ECO:0000256" key="1">
    <source>
        <dbReference type="ARBA" id="ARBA00022723"/>
    </source>
</evidence>
<dbReference type="SMART" id="SM00184">
    <property type="entry name" value="RING"/>
    <property type="match status" value="1"/>
</dbReference>
<dbReference type="InterPro" id="IPR001841">
    <property type="entry name" value="Znf_RING"/>
</dbReference>
<name>A0AAD3D8Z0_9STRA</name>
<evidence type="ECO:0000256" key="3">
    <source>
        <dbReference type="ARBA" id="ARBA00022833"/>
    </source>
</evidence>
<accession>A0AAD3D8Z0</accession>
<dbReference type="InterPro" id="IPR013083">
    <property type="entry name" value="Znf_RING/FYVE/PHD"/>
</dbReference>
<dbReference type="InterPro" id="IPR002110">
    <property type="entry name" value="Ankyrin_rpt"/>
</dbReference>
<dbReference type="InterPro" id="IPR017907">
    <property type="entry name" value="Znf_RING_CS"/>
</dbReference>
<feature type="repeat" description="ANK" evidence="4">
    <location>
        <begin position="443"/>
        <end position="468"/>
    </location>
</feature>
<feature type="repeat" description="ANK" evidence="4">
    <location>
        <begin position="479"/>
        <end position="512"/>
    </location>
</feature>
<dbReference type="SUPFAM" id="SSF57850">
    <property type="entry name" value="RING/U-box"/>
    <property type="match status" value="1"/>
</dbReference>
<dbReference type="PROSITE" id="PS50088">
    <property type="entry name" value="ANK_REPEAT"/>
    <property type="match status" value="3"/>
</dbReference>
<keyword evidence="1" id="KW-0479">Metal-binding</keyword>
<dbReference type="PROSITE" id="PS00518">
    <property type="entry name" value="ZF_RING_1"/>
    <property type="match status" value="1"/>
</dbReference>
<feature type="coiled-coil region" evidence="6">
    <location>
        <begin position="921"/>
        <end position="955"/>
    </location>
</feature>
<evidence type="ECO:0000313" key="9">
    <source>
        <dbReference type="Proteomes" id="UP001054902"/>
    </source>
</evidence>
<dbReference type="Proteomes" id="UP001054902">
    <property type="component" value="Unassembled WGS sequence"/>
</dbReference>
<evidence type="ECO:0000256" key="4">
    <source>
        <dbReference type="PROSITE-ProRule" id="PRU00023"/>
    </source>
</evidence>
<dbReference type="Pfam" id="PF12796">
    <property type="entry name" value="Ank_2"/>
    <property type="match status" value="2"/>
</dbReference>
<evidence type="ECO:0000256" key="5">
    <source>
        <dbReference type="PROSITE-ProRule" id="PRU00175"/>
    </source>
</evidence>
<dbReference type="SUPFAM" id="SSF48403">
    <property type="entry name" value="Ankyrin repeat"/>
    <property type="match status" value="1"/>
</dbReference>
<sequence length="990" mass="113339">MGQSSSQPIDLTSEHSSETEFSLSELISNKNWDDIRDYFVYSKDTKKKKRQTLLEDDYFHSLVYSSIPVDEDYQDYIEIFELVKTVIDVVGKDIVYTKNKDGDTVLYNQAIDEKTCEMLLKYGGEKLALSQNKRGKTAAHLVDDSYMFYEERLWKFYYLAGKYPQLLNIQCIHGNTPLHDAIQNIRESSDLEYIRKYIPYFVSKGLHLKQNADGDTIFHVLCKSWKFLSSTESNIIKTFILRGRAEMIKIRNNEGKMAHEYFCAQESIKEYLQTLVCGAIVNSDWEEIQNLMSSEVLTKEIFLDLFYLESNNEFLAPAVPLSFFLFNVHTPLDLFQKVLDFVGDDGYNRSFDRRPESIMMLIIFDMIKDDTEGNKLRYDLVKLLLKRCSKEILLECYDCIYSLLQQAVKISTGTKAKDKVFEVLELLIDLGGKELVLQNSSYNGDTSLHTAFRLNADRDVIQLLLEIGGQDVVMECNQYKETPLHVAIENNADSDIVESLLDKGTQNQVLKTQDNGNTPLHLACIYGADEKILKLLLRNHCRKQIEMQNDMGQPALHLLVEYNPCLERMKLLVKKGGKKILFVRDNDDSNLLHIACIVKCLPIIEYLAKEVPSLARKRNQCGETILHCLLYQIEKQSSSLEFVQMALDATGPRLWTAQDKYGNTFLHNYAKTINEEQCMDVWKLLVDRCGGDLIQIQNIYGKTVLHAYIEDSNHFSKEIVKFMLDATTDKDIVGITNESGDTIIHEVCRGEKASVDILRTIMDRAVDRKEQLLEKGLFDKTALHIACSHPDNYEIVEYLVNLGGRDLVEAVDNRGKTAGEYNDYQVFIESVLEKSAPSLSELVDLVTCPLCLDIMTNVHCITSCHHRFCGHCIRTALDMNGDNCPVCRGDIDDAETDLKKDHTLTKIVSSIKAIQYLDDPSASLKTQLSEKDKEIEMLKKKLEVLEKKCDKDKDESSFQTSGKRKFDVMRNAEDGYTTKKCRRSKRLSAK</sequence>
<dbReference type="InterPro" id="IPR036770">
    <property type="entry name" value="Ankyrin_rpt-contain_sf"/>
</dbReference>